<dbReference type="AlphaFoldDB" id="A0A4Y7PI24"/>
<protein>
    <submittedName>
        <fullName evidence="1">Uncharacterized protein</fullName>
    </submittedName>
</protein>
<dbReference type="Proteomes" id="UP000294933">
    <property type="component" value="Unassembled WGS sequence"/>
</dbReference>
<sequence length="303" mass="34481">MATRIDIPGLDNLITLLTLLKSHGANADEVWDRVPYGKSTSSSGSLSPDAGKSFRQSLDEAKLCMDALNQVQAQLRRRIQTLRKSCIPLALEDGIKSLPNEVLGQIFEAGHYMTDNGMFGKHMSHVCQYFRQVSLRNPLLWSRIADFYTVDQLATFLSRSGHADLDVSIECTDQELRSAFGFIQRLRPHSDRWTQLRVRYKPPESGEAHIPTTARPGLQLPRLQHFYYDYHIDLSSWDLPSISHLHGYDRFLFPTQNFMSQLTSFEWITNQAAVFTEISQAIYSMSNLQLLSLTFVGCEEGVF</sequence>
<gene>
    <name evidence="1" type="ORF">BD410DRAFT_845813</name>
</gene>
<keyword evidence="2" id="KW-1185">Reference proteome</keyword>
<dbReference type="VEuPathDB" id="FungiDB:BD410DRAFT_845813"/>
<proteinExistence type="predicted"/>
<accession>A0A4Y7PI24</accession>
<reference evidence="1 2" key="1">
    <citation type="submission" date="2018-06" db="EMBL/GenBank/DDBJ databases">
        <title>A transcriptomic atlas of mushroom development highlights an independent origin of complex multicellularity.</title>
        <authorList>
            <consortium name="DOE Joint Genome Institute"/>
            <person name="Krizsan K."/>
            <person name="Almasi E."/>
            <person name="Merenyi Z."/>
            <person name="Sahu N."/>
            <person name="Viragh M."/>
            <person name="Koszo T."/>
            <person name="Mondo S."/>
            <person name="Kiss B."/>
            <person name="Balint B."/>
            <person name="Kues U."/>
            <person name="Barry K."/>
            <person name="Hegedus J.C."/>
            <person name="Henrissat B."/>
            <person name="Johnson J."/>
            <person name="Lipzen A."/>
            <person name="Ohm R."/>
            <person name="Nagy I."/>
            <person name="Pangilinan J."/>
            <person name="Yan J."/>
            <person name="Xiong Y."/>
            <person name="Grigoriev I.V."/>
            <person name="Hibbett D.S."/>
            <person name="Nagy L.G."/>
        </authorList>
    </citation>
    <scope>NUCLEOTIDE SEQUENCE [LARGE SCALE GENOMIC DNA]</scope>
    <source>
        <strain evidence="1 2">SZMC22713</strain>
    </source>
</reference>
<evidence type="ECO:0000313" key="1">
    <source>
        <dbReference type="EMBL" id="TDL14688.1"/>
    </source>
</evidence>
<name>A0A4Y7PI24_9AGAM</name>
<evidence type="ECO:0000313" key="2">
    <source>
        <dbReference type="Proteomes" id="UP000294933"/>
    </source>
</evidence>
<organism evidence="1 2">
    <name type="scientific">Rickenella mellea</name>
    <dbReference type="NCBI Taxonomy" id="50990"/>
    <lineage>
        <taxon>Eukaryota</taxon>
        <taxon>Fungi</taxon>
        <taxon>Dikarya</taxon>
        <taxon>Basidiomycota</taxon>
        <taxon>Agaricomycotina</taxon>
        <taxon>Agaricomycetes</taxon>
        <taxon>Hymenochaetales</taxon>
        <taxon>Rickenellaceae</taxon>
        <taxon>Rickenella</taxon>
    </lineage>
</organism>
<dbReference type="EMBL" id="ML170315">
    <property type="protein sequence ID" value="TDL14688.1"/>
    <property type="molecule type" value="Genomic_DNA"/>
</dbReference>
<dbReference type="OrthoDB" id="2269034at2759"/>